<name>X6NKM7_RETFI</name>
<dbReference type="EMBL" id="ASPP01008223">
    <property type="protein sequence ID" value="ETO25897.1"/>
    <property type="molecule type" value="Genomic_DNA"/>
</dbReference>
<organism evidence="1 2">
    <name type="scientific">Reticulomyxa filosa</name>
    <dbReference type="NCBI Taxonomy" id="46433"/>
    <lineage>
        <taxon>Eukaryota</taxon>
        <taxon>Sar</taxon>
        <taxon>Rhizaria</taxon>
        <taxon>Retaria</taxon>
        <taxon>Foraminifera</taxon>
        <taxon>Monothalamids</taxon>
        <taxon>Reticulomyxidae</taxon>
        <taxon>Reticulomyxa</taxon>
    </lineage>
</organism>
<keyword evidence="2" id="KW-1185">Reference proteome</keyword>
<comment type="caution">
    <text evidence="1">The sequence shown here is derived from an EMBL/GenBank/DDBJ whole genome shotgun (WGS) entry which is preliminary data.</text>
</comment>
<dbReference type="InterPro" id="IPR027267">
    <property type="entry name" value="AH/BAR_dom_sf"/>
</dbReference>
<dbReference type="AlphaFoldDB" id="X6NKM7"/>
<dbReference type="SUPFAM" id="SSF103657">
    <property type="entry name" value="BAR/IMD domain-like"/>
    <property type="match status" value="1"/>
</dbReference>
<proteinExistence type="predicted"/>
<dbReference type="Proteomes" id="UP000023152">
    <property type="component" value="Unassembled WGS sequence"/>
</dbReference>
<gene>
    <name evidence="1" type="ORF">RFI_11239</name>
</gene>
<sequence length="396" mass="45117">MSLSFVILCTFPPKHFLGIETDESGDNFIGCCLSRNQFIVFVGNGMGGGGGSKLVQCSLPLFFFFLFNAQQNLFFWGGGWMLEYSRQNVSFSEAAEQMKVSEDDRLGSFTKELGKVLMSMDVSCCCPPVLCSMLHICVCVRKCMEAHKKRTTCKVASPFFFFKKKKKMSEQEYLNQLLNQLVIPLERFRDEDIEQVSALKWKYTNAKTEYDYAVNNVIKANKPDTTPEKLQDLKQKRDAKESELNNLRSEFIVSYALFSLCHCDSSLVYQTQQQQLERFGFGCLFSTNLKKKNNELLANAQRFYGSLLTYAKHISGIVHDNPIVPKSTNGLEHNSYLTFQDENDRKDIDFSSRNIYTPVDTIHDSSANHTHVYLEGVPISDTETADSNGRKNMINQ</sequence>
<protein>
    <recommendedName>
        <fullName evidence="3">BAR domain-containing protein</fullName>
    </recommendedName>
</protein>
<reference evidence="1 2" key="1">
    <citation type="journal article" date="2013" name="Curr. Biol.">
        <title>The Genome of the Foraminiferan Reticulomyxa filosa.</title>
        <authorList>
            <person name="Glockner G."/>
            <person name="Hulsmann N."/>
            <person name="Schleicher M."/>
            <person name="Noegel A.A."/>
            <person name="Eichinger L."/>
            <person name="Gallinger C."/>
            <person name="Pawlowski J."/>
            <person name="Sierra R."/>
            <person name="Euteneuer U."/>
            <person name="Pillet L."/>
            <person name="Moustafa A."/>
            <person name="Platzer M."/>
            <person name="Groth M."/>
            <person name="Szafranski K."/>
            <person name="Schliwa M."/>
        </authorList>
    </citation>
    <scope>NUCLEOTIDE SEQUENCE [LARGE SCALE GENOMIC DNA]</scope>
</reference>
<evidence type="ECO:0000313" key="2">
    <source>
        <dbReference type="Proteomes" id="UP000023152"/>
    </source>
</evidence>
<accession>X6NKM7</accession>
<dbReference type="Gene3D" id="1.20.1270.60">
    <property type="entry name" value="Arfaptin homology (AH) domain/BAR domain"/>
    <property type="match status" value="1"/>
</dbReference>
<evidence type="ECO:0008006" key="3">
    <source>
        <dbReference type="Google" id="ProtNLM"/>
    </source>
</evidence>
<evidence type="ECO:0000313" key="1">
    <source>
        <dbReference type="EMBL" id="ETO25897.1"/>
    </source>
</evidence>